<proteinExistence type="predicted"/>
<evidence type="ECO:0008006" key="4">
    <source>
        <dbReference type="Google" id="ProtNLM"/>
    </source>
</evidence>
<organism evidence="2 3">
    <name type="scientific">Portunus trituberculatus</name>
    <name type="common">Swimming crab</name>
    <name type="synonym">Neptunus trituberculatus</name>
    <dbReference type="NCBI Taxonomy" id="210409"/>
    <lineage>
        <taxon>Eukaryota</taxon>
        <taxon>Metazoa</taxon>
        <taxon>Ecdysozoa</taxon>
        <taxon>Arthropoda</taxon>
        <taxon>Crustacea</taxon>
        <taxon>Multicrustacea</taxon>
        <taxon>Malacostraca</taxon>
        <taxon>Eumalacostraca</taxon>
        <taxon>Eucarida</taxon>
        <taxon>Decapoda</taxon>
        <taxon>Pleocyemata</taxon>
        <taxon>Brachyura</taxon>
        <taxon>Eubrachyura</taxon>
        <taxon>Portunoidea</taxon>
        <taxon>Portunidae</taxon>
        <taxon>Portuninae</taxon>
        <taxon>Portunus</taxon>
    </lineage>
</organism>
<feature type="region of interest" description="Disordered" evidence="1">
    <location>
        <begin position="552"/>
        <end position="571"/>
    </location>
</feature>
<gene>
    <name evidence="2" type="ORF">E2C01_036732</name>
</gene>
<evidence type="ECO:0000313" key="2">
    <source>
        <dbReference type="EMBL" id="MPC43095.1"/>
    </source>
</evidence>
<accession>A0A5B7FC61</accession>
<dbReference type="Proteomes" id="UP000324222">
    <property type="component" value="Unassembled WGS sequence"/>
</dbReference>
<protein>
    <recommendedName>
        <fullName evidence="4">CCHC-type domain-containing protein</fullName>
    </recommendedName>
</protein>
<dbReference type="AlphaFoldDB" id="A0A5B7FC61"/>
<comment type="caution">
    <text evidence="2">The sequence shown here is derived from an EMBL/GenBank/DDBJ whole genome shotgun (WGS) entry which is preliminary data.</text>
</comment>
<dbReference type="EMBL" id="VSRR010005685">
    <property type="protein sequence ID" value="MPC43095.1"/>
    <property type="molecule type" value="Genomic_DNA"/>
</dbReference>
<name>A0A5B7FC61_PORTR</name>
<evidence type="ECO:0000313" key="3">
    <source>
        <dbReference type="Proteomes" id="UP000324222"/>
    </source>
</evidence>
<dbReference type="OrthoDB" id="5953030at2759"/>
<sequence>MELRSRRTVLCFQLDDFVYRHEVEELREEVEWVQDWAKIQEVYKFPTSNTVKITFCSSEMARRACSEGLLLFSVSIPPHQIREETYTPLLKCNICYAVENHSTRQCPCPQGYKVCSECGSRDHTFRECTSLSKHCLHCSQAHSCMAMRCPLRKQALKEKEATARRESARVTNTTYAQAASLLANEGSAGLNLTGLVCVMHAHMVNCAEPGSFQTMLSASLAMNGLPDEFPLSFPPPSPSAIPSNAFRSPFQSPVRRIPYTTNTGLQKDAAGYPQDPQDRTMTRLRVIQHNILAWNRRLLTSSDQLPLIIDISSSPPPPRFSFCSVGWDTFSGDDQLNMTTLPDISHAGLEEIDTALEDWMTTVRIVANRHIPMTAHRTIPCPRPTRTTQMTRIQFQVLLDQSRRTGQLVYNLGRSSRMLNSRTGREIARVNTYRAEWQIKTNQHKFAVIALATCNPTPLLVEEELVDFSLCGRFLALEVSGRGYSSHIISRVRQARHALGSLYRFQDLDPRLKLHLVKTLVLPVLMYPLSPPTLSAESPSVGSKEYRTQHYGSSWTSDGKTSVRRKPCTSRPLSQPLMSDCMILRSESGNVCKTWAGSNTTPSRSCTNMSLSSNMHGFRGAC</sequence>
<keyword evidence="3" id="KW-1185">Reference proteome</keyword>
<evidence type="ECO:0000256" key="1">
    <source>
        <dbReference type="SAM" id="MobiDB-lite"/>
    </source>
</evidence>
<reference evidence="2 3" key="1">
    <citation type="submission" date="2019-05" db="EMBL/GenBank/DDBJ databases">
        <title>Another draft genome of Portunus trituberculatus and its Hox gene families provides insights of decapod evolution.</title>
        <authorList>
            <person name="Jeong J.-H."/>
            <person name="Song I."/>
            <person name="Kim S."/>
            <person name="Choi T."/>
            <person name="Kim D."/>
            <person name="Ryu S."/>
            <person name="Kim W."/>
        </authorList>
    </citation>
    <scope>NUCLEOTIDE SEQUENCE [LARGE SCALE GENOMIC DNA]</scope>
    <source>
        <tissue evidence="2">Muscle</tissue>
    </source>
</reference>